<keyword evidence="3" id="KW-0805">Transcription regulation</keyword>
<keyword evidence="8" id="KW-1185">Reference proteome</keyword>
<evidence type="ECO:0000259" key="6">
    <source>
        <dbReference type="PROSITE" id="PS50949"/>
    </source>
</evidence>
<dbReference type="Pfam" id="PF00155">
    <property type="entry name" value="Aminotran_1_2"/>
    <property type="match status" value="1"/>
</dbReference>
<comment type="caution">
    <text evidence="7">The sequence shown here is derived from an EMBL/GenBank/DDBJ whole genome shotgun (WGS) entry which is preliminary data.</text>
</comment>
<dbReference type="GO" id="GO:0003700">
    <property type="term" value="F:DNA-binding transcription factor activity"/>
    <property type="evidence" value="ECO:0007669"/>
    <property type="project" value="InterPro"/>
</dbReference>
<dbReference type="InterPro" id="IPR051446">
    <property type="entry name" value="HTH_trans_reg/aminotransferase"/>
</dbReference>
<dbReference type="AlphaFoldDB" id="A0A263CYY5"/>
<dbReference type="Gene3D" id="3.40.640.10">
    <property type="entry name" value="Type I PLP-dependent aspartate aminotransferase-like (Major domain)"/>
    <property type="match status" value="1"/>
</dbReference>
<dbReference type="GO" id="GO:0003677">
    <property type="term" value="F:DNA binding"/>
    <property type="evidence" value="ECO:0007669"/>
    <property type="project" value="UniProtKB-KW"/>
</dbReference>
<dbReference type="CDD" id="cd00609">
    <property type="entry name" value="AAT_like"/>
    <property type="match status" value="1"/>
</dbReference>
<evidence type="ECO:0000313" key="7">
    <source>
        <dbReference type="EMBL" id="OZM70315.1"/>
    </source>
</evidence>
<dbReference type="CDD" id="cd07377">
    <property type="entry name" value="WHTH_GntR"/>
    <property type="match status" value="1"/>
</dbReference>
<evidence type="ECO:0000256" key="3">
    <source>
        <dbReference type="ARBA" id="ARBA00023015"/>
    </source>
</evidence>
<dbReference type="SUPFAM" id="SSF46785">
    <property type="entry name" value="Winged helix' DNA-binding domain"/>
    <property type="match status" value="1"/>
</dbReference>
<dbReference type="OrthoDB" id="199743at2"/>
<keyword evidence="2" id="KW-0663">Pyridoxal phosphate</keyword>
<dbReference type="EMBL" id="NKYE01000021">
    <property type="protein sequence ID" value="OZM70315.1"/>
    <property type="molecule type" value="Genomic_DNA"/>
</dbReference>
<proteinExistence type="inferred from homology"/>
<dbReference type="Proteomes" id="UP000242444">
    <property type="component" value="Unassembled WGS sequence"/>
</dbReference>
<feature type="domain" description="HTH gntR-type" evidence="6">
    <location>
        <begin position="14"/>
        <end position="82"/>
    </location>
</feature>
<dbReference type="InterPro" id="IPR036390">
    <property type="entry name" value="WH_DNA-bd_sf"/>
</dbReference>
<name>A0A263CYY5_9PSEU</name>
<protein>
    <submittedName>
        <fullName evidence="7">GntR family transcriptional regulator</fullName>
    </submittedName>
</protein>
<gene>
    <name evidence="7" type="ORF">CFN78_25655</name>
</gene>
<keyword evidence="5" id="KW-0804">Transcription</keyword>
<evidence type="ECO:0000256" key="2">
    <source>
        <dbReference type="ARBA" id="ARBA00022898"/>
    </source>
</evidence>
<accession>A0A263CYY5</accession>
<dbReference type="SUPFAM" id="SSF53383">
    <property type="entry name" value="PLP-dependent transferases"/>
    <property type="match status" value="1"/>
</dbReference>
<dbReference type="PROSITE" id="PS50949">
    <property type="entry name" value="HTH_GNTR"/>
    <property type="match status" value="1"/>
</dbReference>
<organism evidence="7 8">
    <name type="scientific">Amycolatopsis antarctica</name>
    <dbReference type="NCBI Taxonomy" id="1854586"/>
    <lineage>
        <taxon>Bacteria</taxon>
        <taxon>Bacillati</taxon>
        <taxon>Actinomycetota</taxon>
        <taxon>Actinomycetes</taxon>
        <taxon>Pseudonocardiales</taxon>
        <taxon>Pseudonocardiaceae</taxon>
        <taxon>Amycolatopsis</taxon>
    </lineage>
</organism>
<sequence>MAGLLGNWRQNGSRRGAADLAAAVELQVLDGQLPTGTRLPAERELADALDVSRTLVVTALDRLREDGLVASRRGAGSWVTSPSGTREPGLPVTEEAIDLARASPNAVPGLTAAVDRSRRHLGEELARHGYCDLGLRDLRERIAERYTARGLPTTRKQVMITNGAHQAFVVALRMLAGPGDRVLVEQPSYPNALEAIRASHAITVPVGIGPFIGDAEGPGEVATAIPAGWDFAGIEAALRQAGPRLAYLNVDFHNPTGLRLDAEGRQRLGSVLARSRTPTVVDETLVELDLTGDPLDGPPPLAAFAPDWTITVGSASKSYWGGLRLGWIRASNELIGRLSTARFSVDLGSPVLDQLVLAELFADQEPVLRQRREEIRLLRDTLVGAVRTHLPDWTFRVPEGGLSLWCRLPEAMSTRLAVAAGGHGVHLAPGSRFAAHGGLERWMRLPFAQPADRLAEAVRRLGIAWTSVRGSGAGRWDVPVA</sequence>
<dbReference type="PANTHER" id="PTHR46577:SF1">
    <property type="entry name" value="HTH-TYPE TRANSCRIPTIONAL REGULATORY PROTEIN GABR"/>
    <property type="match status" value="1"/>
</dbReference>
<reference evidence="7 8" key="1">
    <citation type="submission" date="2017-07" db="EMBL/GenBank/DDBJ databases">
        <title>Amycolatopsis antarcticus sp. nov., isolated from the surface of an Antarcticus brown macroalga.</title>
        <authorList>
            <person name="Wang J."/>
            <person name="Leiva S."/>
            <person name="Huang J."/>
            <person name="Huang Y."/>
        </authorList>
    </citation>
    <scope>NUCLEOTIDE SEQUENCE [LARGE SCALE GENOMIC DNA]</scope>
    <source>
        <strain evidence="7 8">AU-G6</strain>
    </source>
</reference>
<dbReference type="PRINTS" id="PR00035">
    <property type="entry name" value="HTHGNTR"/>
</dbReference>
<dbReference type="GO" id="GO:0030170">
    <property type="term" value="F:pyridoxal phosphate binding"/>
    <property type="evidence" value="ECO:0007669"/>
    <property type="project" value="InterPro"/>
</dbReference>
<evidence type="ECO:0000256" key="4">
    <source>
        <dbReference type="ARBA" id="ARBA00023125"/>
    </source>
</evidence>
<keyword evidence="4" id="KW-0238">DNA-binding</keyword>
<dbReference type="InterPro" id="IPR004839">
    <property type="entry name" value="Aminotransferase_I/II_large"/>
</dbReference>
<dbReference type="SMART" id="SM00345">
    <property type="entry name" value="HTH_GNTR"/>
    <property type="match status" value="1"/>
</dbReference>
<dbReference type="InterPro" id="IPR015424">
    <property type="entry name" value="PyrdxlP-dep_Trfase"/>
</dbReference>
<evidence type="ECO:0000256" key="1">
    <source>
        <dbReference type="ARBA" id="ARBA00005384"/>
    </source>
</evidence>
<dbReference type="InParanoid" id="A0A263CYY5"/>
<dbReference type="Gene3D" id="1.10.10.10">
    <property type="entry name" value="Winged helix-like DNA-binding domain superfamily/Winged helix DNA-binding domain"/>
    <property type="match status" value="1"/>
</dbReference>
<dbReference type="Pfam" id="PF00392">
    <property type="entry name" value="GntR"/>
    <property type="match status" value="1"/>
</dbReference>
<dbReference type="InterPro" id="IPR015421">
    <property type="entry name" value="PyrdxlP-dep_Trfase_major"/>
</dbReference>
<dbReference type="PANTHER" id="PTHR46577">
    <property type="entry name" value="HTH-TYPE TRANSCRIPTIONAL REGULATORY PROTEIN GABR"/>
    <property type="match status" value="1"/>
</dbReference>
<evidence type="ECO:0000256" key="5">
    <source>
        <dbReference type="ARBA" id="ARBA00023163"/>
    </source>
</evidence>
<evidence type="ECO:0000313" key="8">
    <source>
        <dbReference type="Proteomes" id="UP000242444"/>
    </source>
</evidence>
<dbReference type="InterPro" id="IPR036388">
    <property type="entry name" value="WH-like_DNA-bd_sf"/>
</dbReference>
<comment type="similarity">
    <text evidence="1">In the C-terminal section; belongs to the class-I pyridoxal-phosphate-dependent aminotransferase family.</text>
</comment>
<dbReference type="InterPro" id="IPR000524">
    <property type="entry name" value="Tscrpt_reg_HTH_GntR"/>
</dbReference>